<dbReference type="PANTHER" id="PTHR11803:SF58">
    <property type="entry name" value="PROTEIN HMF1-RELATED"/>
    <property type="match status" value="1"/>
</dbReference>
<accession>A0A543J0G2</accession>
<dbReference type="OrthoDB" id="3212792at2"/>
<gene>
    <name evidence="2" type="ORF">FHX40_3036</name>
</gene>
<dbReference type="GO" id="GO:0005829">
    <property type="term" value="C:cytosol"/>
    <property type="evidence" value="ECO:0007669"/>
    <property type="project" value="TreeGrafter"/>
</dbReference>
<comment type="caution">
    <text evidence="2">The sequence shown here is derived from an EMBL/GenBank/DDBJ whole genome shotgun (WGS) entry which is preliminary data.</text>
</comment>
<evidence type="ECO:0000313" key="2">
    <source>
        <dbReference type="EMBL" id="TQM76303.1"/>
    </source>
</evidence>
<sequence length="132" mass="13902">MAVRHLNPEGLYALPEMFTHVVSVTDAELVYVSGQVAWDAEGGLVGEGDHAAQAAQVARNIETALAAAGATPDDVVKQTIYVADYSPEVAPAVFAALNHGRRRPPASTLIPVPALYAPGYLIEVEVVAAVRR</sequence>
<organism evidence="2 3">
    <name type="scientific">Thermopolyspora flexuosa</name>
    <dbReference type="NCBI Taxonomy" id="103836"/>
    <lineage>
        <taxon>Bacteria</taxon>
        <taxon>Bacillati</taxon>
        <taxon>Actinomycetota</taxon>
        <taxon>Actinomycetes</taxon>
        <taxon>Streptosporangiales</taxon>
        <taxon>Streptosporangiaceae</taxon>
        <taxon>Thermopolyspora</taxon>
    </lineage>
</organism>
<dbReference type="SUPFAM" id="SSF55298">
    <property type="entry name" value="YjgF-like"/>
    <property type="match status" value="1"/>
</dbReference>
<dbReference type="AlphaFoldDB" id="A0A543J0G2"/>
<dbReference type="Pfam" id="PF01042">
    <property type="entry name" value="Ribonuc_L-PSP"/>
    <property type="match status" value="1"/>
</dbReference>
<evidence type="ECO:0000313" key="3">
    <source>
        <dbReference type="Proteomes" id="UP000319213"/>
    </source>
</evidence>
<evidence type="ECO:0000256" key="1">
    <source>
        <dbReference type="ARBA" id="ARBA00010552"/>
    </source>
</evidence>
<dbReference type="CDD" id="cd00448">
    <property type="entry name" value="YjgF_YER057c_UK114_family"/>
    <property type="match status" value="1"/>
</dbReference>
<keyword evidence="3" id="KW-1185">Reference proteome</keyword>
<dbReference type="RefSeq" id="WP_142260204.1">
    <property type="nucleotide sequence ID" value="NZ_BMPV01000001.1"/>
</dbReference>
<protein>
    <submittedName>
        <fullName evidence="2">Enamine deaminase RidA (YjgF/YER057c/UK114 family)</fullName>
    </submittedName>
</protein>
<reference evidence="2 3" key="1">
    <citation type="submission" date="2019-06" db="EMBL/GenBank/DDBJ databases">
        <title>Sequencing the genomes of 1000 actinobacteria strains.</title>
        <authorList>
            <person name="Klenk H.-P."/>
        </authorList>
    </citation>
    <scope>NUCLEOTIDE SEQUENCE [LARGE SCALE GENOMIC DNA]</scope>
    <source>
        <strain evidence="2 3">DSM 43186</strain>
    </source>
</reference>
<dbReference type="Proteomes" id="UP000319213">
    <property type="component" value="Unassembled WGS sequence"/>
</dbReference>
<dbReference type="InterPro" id="IPR035959">
    <property type="entry name" value="RutC-like_sf"/>
</dbReference>
<dbReference type="GO" id="GO:0019239">
    <property type="term" value="F:deaminase activity"/>
    <property type="evidence" value="ECO:0007669"/>
    <property type="project" value="TreeGrafter"/>
</dbReference>
<proteinExistence type="inferred from homology"/>
<comment type="similarity">
    <text evidence="1">Belongs to the RutC family.</text>
</comment>
<dbReference type="EMBL" id="VFPQ01000001">
    <property type="protein sequence ID" value="TQM76303.1"/>
    <property type="molecule type" value="Genomic_DNA"/>
</dbReference>
<name>A0A543J0G2_9ACTN</name>
<dbReference type="PANTHER" id="PTHR11803">
    <property type="entry name" value="2-IMINOBUTANOATE/2-IMINOPROPANOATE DEAMINASE RIDA"/>
    <property type="match status" value="1"/>
</dbReference>
<dbReference type="Gene3D" id="3.30.1330.40">
    <property type="entry name" value="RutC-like"/>
    <property type="match status" value="1"/>
</dbReference>
<dbReference type="InterPro" id="IPR006175">
    <property type="entry name" value="YjgF/YER057c/UK114"/>
</dbReference>